<evidence type="ECO:0000313" key="3">
    <source>
        <dbReference type="Proteomes" id="UP000315460"/>
    </source>
</evidence>
<reference evidence="2 3" key="1">
    <citation type="submission" date="2017-05" db="EMBL/GenBank/DDBJ databases">
        <authorList>
            <person name="Varghese N."/>
            <person name="Submissions S."/>
        </authorList>
    </citation>
    <scope>NUCLEOTIDE SEQUENCE [LARGE SCALE GENOMIC DNA]</scope>
    <source>
        <strain evidence="2 3">DSM 45139</strain>
    </source>
</reference>
<dbReference type="Gene3D" id="3.40.50.720">
    <property type="entry name" value="NAD(P)-binding Rossmann-like Domain"/>
    <property type="match status" value="1"/>
</dbReference>
<organism evidence="2 3">
    <name type="scientific">Dietzia kunjamensis subsp. schimae</name>
    <dbReference type="NCBI Taxonomy" id="498198"/>
    <lineage>
        <taxon>Bacteria</taxon>
        <taxon>Bacillati</taxon>
        <taxon>Actinomycetota</taxon>
        <taxon>Actinomycetes</taxon>
        <taxon>Mycobacteriales</taxon>
        <taxon>Dietziaceae</taxon>
        <taxon>Dietzia</taxon>
    </lineage>
</organism>
<proteinExistence type="predicted"/>
<sequence length="359" mass="37027">MCPVTPVTAPADDPPRAATVDSTGTGAGTAAVATVSPRTTAPVIAAQAEASASRVRATLRPGTVVVARDDHTVQVGLAPDRAVVVDAPASMGARSLSALLRGLEGGAPLDDVAARAGIDAAGMATVARILVHLADLDHLRLDPPEPGTATDADAHATGSTQRPAPVRRVHILGVGQISEVLRGPLSVNGCRVTTGPSPGLTLDAERPPWFRRGVAPDLVILTGTVSVDPVVTTALARSGQTHMHVYCRDGRVVVGPTVVPGVTPCLRCTDLYRARRDPRWPFVAAQLIGHSPEAAVPALTAAAALVLAEVAASREARTRLQTIGATVEINPSEGLWRRLEWQADAACDCGAAPHDRPLS</sequence>
<dbReference type="EMBL" id="FXTG01000005">
    <property type="protein sequence ID" value="SMO75129.1"/>
    <property type="molecule type" value="Genomic_DNA"/>
</dbReference>
<feature type="region of interest" description="Disordered" evidence="1">
    <location>
        <begin position="142"/>
        <end position="164"/>
    </location>
</feature>
<dbReference type="Proteomes" id="UP000315460">
    <property type="component" value="Unassembled WGS sequence"/>
</dbReference>
<protein>
    <recommendedName>
        <fullName evidence="4">Bacteriocin biosynthesis cyclodehydratase domain-containing protein</fullName>
    </recommendedName>
</protein>
<comment type="caution">
    <text evidence="2">The sequence shown here is derived from an EMBL/GenBank/DDBJ whole genome shotgun (WGS) entry which is preliminary data.</text>
</comment>
<feature type="region of interest" description="Disordered" evidence="1">
    <location>
        <begin position="1"/>
        <end position="25"/>
    </location>
</feature>
<evidence type="ECO:0000256" key="1">
    <source>
        <dbReference type="SAM" id="MobiDB-lite"/>
    </source>
</evidence>
<evidence type="ECO:0000313" key="2">
    <source>
        <dbReference type="EMBL" id="SMO75129.1"/>
    </source>
</evidence>
<evidence type="ECO:0008006" key="4">
    <source>
        <dbReference type="Google" id="ProtNLM"/>
    </source>
</evidence>
<keyword evidence="3" id="KW-1185">Reference proteome</keyword>
<feature type="compositionally biased region" description="Low complexity" evidence="1">
    <location>
        <begin position="147"/>
        <end position="160"/>
    </location>
</feature>
<accession>A0ABY1N1V9</accession>
<gene>
    <name evidence="2" type="ORF">SAMN06265174_10535</name>
</gene>
<name>A0ABY1N1V9_9ACTN</name>